<accession>A0A8W8L0S9</accession>
<evidence type="ECO:0000256" key="12">
    <source>
        <dbReference type="ARBA" id="ARBA00032687"/>
    </source>
</evidence>
<evidence type="ECO:0000256" key="9">
    <source>
        <dbReference type="ARBA" id="ARBA00023121"/>
    </source>
</evidence>
<keyword evidence="7" id="KW-1000">Mitochondrion outer membrane</keyword>
<dbReference type="OrthoDB" id="10255522at2759"/>
<organism evidence="16 17">
    <name type="scientific">Magallana gigas</name>
    <name type="common">Pacific oyster</name>
    <name type="synonym">Crassostrea gigas</name>
    <dbReference type="NCBI Taxonomy" id="29159"/>
    <lineage>
        <taxon>Eukaryota</taxon>
        <taxon>Metazoa</taxon>
        <taxon>Spiralia</taxon>
        <taxon>Lophotrochozoa</taxon>
        <taxon>Mollusca</taxon>
        <taxon>Bivalvia</taxon>
        <taxon>Autobranchia</taxon>
        <taxon>Pteriomorphia</taxon>
        <taxon>Ostreida</taxon>
        <taxon>Ostreoidea</taxon>
        <taxon>Ostreidae</taxon>
        <taxon>Magallana</taxon>
    </lineage>
</organism>
<dbReference type="Proteomes" id="UP000005408">
    <property type="component" value="Unassembled WGS sequence"/>
</dbReference>
<feature type="coiled-coil region" evidence="13">
    <location>
        <begin position="138"/>
        <end position="176"/>
    </location>
</feature>
<dbReference type="AlphaFoldDB" id="A0A8W8L0S9"/>
<protein>
    <recommendedName>
        <fullName evidence="5">Mitochondria-eating protein</fullName>
    </recommendedName>
    <alternativeName>
        <fullName evidence="12">Spermatogenesis-associated protein 18</fullName>
    </alternativeName>
</protein>
<evidence type="ECO:0000256" key="2">
    <source>
        <dbReference type="ARBA" id="ARBA00004305"/>
    </source>
</evidence>
<evidence type="ECO:0000256" key="7">
    <source>
        <dbReference type="ARBA" id="ARBA00022787"/>
    </source>
</evidence>
<dbReference type="PANTHER" id="PTHR21771:SF0">
    <property type="entry name" value="MITOCHONDRIA-EATING PROTEIN"/>
    <property type="match status" value="1"/>
</dbReference>
<comment type="subcellular location">
    <subcellularLocation>
        <location evidence="3">Cytoplasm</location>
    </subcellularLocation>
    <subcellularLocation>
        <location evidence="2">Mitochondrion matrix</location>
    </subcellularLocation>
    <subcellularLocation>
        <location evidence="1">Mitochondrion outer membrane</location>
    </subcellularLocation>
</comment>
<evidence type="ECO:0000256" key="6">
    <source>
        <dbReference type="ARBA" id="ARBA00022490"/>
    </source>
</evidence>
<dbReference type="GO" id="GO:0005741">
    <property type="term" value="C:mitochondrial outer membrane"/>
    <property type="evidence" value="ECO:0007669"/>
    <property type="project" value="UniProtKB-SubCell"/>
</dbReference>
<dbReference type="Gene3D" id="1.10.287.1490">
    <property type="match status" value="1"/>
</dbReference>
<evidence type="ECO:0000313" key="16">
    <source>
        <dbReference type="EnsemblMetazoa" id="G25798.2:cds"/>
    </source>
</evidence>
<dbReference type="InterPro" id="IPR026169">
    <property type="entry name" value="MIEAP"/>
</dbReference>
<dbReference type="OMA" id="MDRENRV"/>
<dbReference type="EnsemblMetazoa" id="G25798.2">
    <property type="protein sequence ID" value="G25798.2:cds"/>
    <property type="gene ID" value="G25798"/>
</dbReference>
<feature type="domain" description="Mitochondria-eating protein C-terminal" evidence="15">
    <location>
        <begin position="948"/>
        <end position="1143"/>
    </location>
</feature>
<dbReference type="InterPro" id="IPR031981">
    <property type="entry name" value="MIEAP_C"/>
</dbReference>
<feature type="compositionally biased region" description="Basic and acidic residues" evidence="14">
    <location>
        <begin position="541"/>
        <end position="552"/>
    </location>
</feature>
<feature type="coiled-coil region" evidence="13">
    <location>
        <begin position="51"/>
        <end position="85"/>
    </location>
</feature>
<evidence type="ECO:0000313" key="17">
    <source>
        <dbReference type="Proteomes" id="UP000005408"/>
    </source>
</evidence>
<dbReference type="GO" id="GO:0035694">
    <property type="term" value="P:mitochondrial protein catabolic process"/>
    <property type="evidence" value="ECO:0007669"/>
    <property type="project" value="InterPro"/>
</dbReference>
<keyword evidence="6" id="KW-0963">Cytoplasm</keyword>
<dbReference type="GO" id="GO:0008289">
    <property type="term" value="F:lipid binding"/>
    <property type="evidence" value="ECO:0007669"/>
    <property type="project" value="UniProtKB-KW"/>
</dbReference>
<keyword evidence="11" id="KW-0472">Membrane</keyword>
<evidence type="ECO:0000256" key="14">
    <source>
        <dbReference type="SAM" id="MobiDB-lite"/>
    </source>
</evidence>
<evidence type="ECO:0000256" key="13">
    <source>
        <dbReference type="SAM" id="Coils"/>
    </source>
</evidence>
<evidence type="ECO:0000259" key="15">
    <source>
        <dbReference type="Pfam" id="PF16026"/>
    </source>
</evidence>
<keyword evidence="8 13" id="KW-0175">Coiled coil</keyword>
<evidence type="ECO:0000256" key="4">
    <source>
        <dbReference type="ARBA" id="ARBA00008233"/>
    </source>
</evidence>
<comment type="similarity">
    <text evidence="4">Belongs to the MIEAP family.</text>
</comment>
<reference evidence="16" key="1">
    <citation type="submission" date="2022-08" db="UniProtKB">
        <authorList>
            <consortium name="EnsemblMetazoa"/>
        </authorList>
    </citation>
    <scope>IDENTIFICATION</scope>
    <source>
        <strain evidence="16">05x7-T-G4-1.051#20</strain>
    </source>
</reference>
<keyword evidence="9" id="KW-0446">Lipid-binding</keyword>
<dbReference type="GO" id="GO:0035695">
    <property type="term" value="P:mitophagy by internal vacuole formation"/>
    <property type="evidence" value="ECO:0007669"/>
    <property type="project" value="TreeGrafter"/>
</dbReference>
<dbReference type="PANTHER" id="PTHR21771">
    <property type="entry name" value="MITOCHONDRIA-EATING PROTEIN-RELATED"/>
    <property type="match status" value="1"/>
</dbReference>
<evidence type="ECO:0000256" key="1">
    <source>
        <dbReference type="ARBA" id="ARBA00004294"/>
    </source>
</evidence>
<keyword evidence="17" id="KW-1185">Reference proteome</keyword>
<evidence type="ECO:0000256" key="10">
    <source>
        <dbReference type="ARBA" id="ARBA00023128"/>
    </source>
</evidence>
<feature type="region of interest" description="Disordered" evidence="14">
    <location>
        <begin position="532"/>
        <end position="552"/>
    </location>
</feature>
<dbReference type="Pfam" id="PF16026">
    <property type="entry name" value="MIEAP"/>
    <property type="match status" value="1"/>
</dbReference>
<evidence type="ECO:0000256" key="11">
    <source>
        <dbReference type="ARBA" id="ARBA00023136"/>
    </source>
</evidence>
<keyword evidence="10" id="KW-0496">Mitochondrion</keyword>
<dbReference type="GO" id="GO:0005759">
    <property type="term" value="C:mitochondrial matrix"/>
    <property type="evidence" value="ECO:0007669"/>
    <property type="project" value="UniProtKB-SubCell"/>
</dbReference>
<proteinExistence type="inferred from homology"/>
<sequence length="1148" mass="135499">MLGGYLLQRPLSAQAPCPVYRVEYNNDYERPRGNRGNGVGFTHLRQFCKYCADLEVEKSILEHEINRLENRFQEMLENKETEVSNRFSIIQEDLYRENSLLKERLSVEERRKFSEMKSLPYDQEVCIRQRYYRSLEDNAELERQLKYKENEVWALKRSLKETKSKLNCVVEDLKKREYDAMKMKLKISKDEEKHSRSVYDMTILVEEWSARCQDLTNENNRLKRELEEKNRSLFYRQEVSPTEIQSIKAENQILKDKIKEQETRIISLWKQNRRKYSDEMDIKKRMNDLEEENKRLLQENLEMTNKYKDAFRQKDNDLAALKRRLENKESELKSIQSGKEVFPTELYNKLQSKKAESQILKEKLNSLLQENVDMTNKYEDALCQKDNELAALKRRLENRESELKSTQSGLEEVEKANLLLSKNYGNNHHLNEELEALKRENSSLEKILQECLASFDATEQKLKRSDASVLFLEDENQQLKEQISNLKHKKFLQGNDSNLETKEIKRFKEEISNKEKEIKRLQEWIKTEERKSAQLQNDFSEDSKRKDSSLQRKDGELQKLLHENQRLQNEVTRLNSEISIQHKAESALNTIKLLENERELNTKRKEIESLHERIRQLENENMLLQKESDSVSKDRHNLHARNSNAADEVKLLQTETERKQIEVQRLQEKCLLHEKDIKELQKKHSKVSEERDNLFQRNQRLQDELNNLNAKIWHLEENRMETTDEWKHWVETKDTVKQLEKDNDRLNQNIDTLSKEKDIARSRYFEAEEKMRHLQLDIKSKGEEIQRLQKQVTQKEGDNEKLQESISNISKENLQLMESNKQLQKVNGKMLLATDESKRWQEKIKELQNEIRDLRHDLSKQKEGATKRISDLESVNANYNDQLLLATTESKRLQGRIKDLQSENSRLRRDIDDLSKQKEDALTRLSKVAGAKLTHGNAAITDLSDTDRPTKLAEKFSELYDNAWTDAFEELDNTFHNEEETIKVLLRIFQEAYKFCVETENNYETRIGQAVFTLASKTESHQIKNENVEIKKVLADLRISLSPACCSVIEEMVLSKLPSILKSIDVAACPLTKLYARQCASLSWKMRIRDPPLFVRFEFRCGSTFNADVLKRYTKTGGYLDFLVWPTLYLQENGPVLAKGVAQPKIAP</sequence>
<name>A0A8W8L0S9_MAGGI</name>
<evidence type="ECO:0000256" key="3">
    <source>
        <dbReference type="ARBA" id="ARBA00004496"/>
    </source>
</evidence>
<evidence type="ECO:0000256" key="5">
    <source>
        <dbReference type="ARBA" id="ARBA00019863"/>
    </source>
</evidence>
<evidence type="ECO:0000256" key="8">
    <source>
        <dbReference type="ARBA" id="ARBA00023054"/>
    </source>
</evidence>